<evidence type="ECO:0000256" key="1">
    <source>
        <dbReference type="SAM" id="MobiDB-lite"/>
    </source>
</evidence>
<feature type="compositionally biased region" description="Basic and acidic residues" evidence="1">
    <location>
        <begin position="204"/>
        <end position="219"/>
    </location>
</feature>
<dbReference type="Proteomes" id="UP000824998">
    <property type="component" value="Unassembled WGS sequence"/>
</dbReference>
<name>A0A9P8C4W4_9HELO</name>
<gene>
    <name evidence="2" type="ORF">BJ875DRAFT_79787</name>
</gene>
<reference evidence="2" key="1">
    <citation type="journal article" date="2021" name="IMA Fungus">
        <title>Genomic characterization of three marine fungi, including Emericellopsis atlantica sp. nov. with signatures of a generalist lifestyle and marine biomass degradation.</title>
        <authorList>
            <person name="Hagestad O.C."/>
            <person name="Hou L."/>
            <person name="Andersen J.H."/>
            <person name="Hansen E.H."/>
            <person name="Altermark B."/>
            <person name="Li C."/>
            <person name="Kuhnert E."/>
            <person name="Cox R.J."/>
            <person name="Crous P.W."/>
            <person name="Spatafora J.W."/>
            <person name="Lail K."/>
            <person name="Amirebrahimi M."/>
            <person name="Lipzen A."/>
            <person name="Pangilinan J."/>
            <person name="Andreopoulos W."/>
            <person name="Hayes R.D."/>
            <person name="Ng V."/>
            <person name="Grigoriev I.V."/>
            <person name="Jackson S.A."/>
            <person name="Sutton T.D.S."/>
            <person name="Dobson A.D.W."/>
            <person name="Rama T."/>
        </authorList>
    </citation>
    <scope>NUCLEOTIDE SEQUENCE</scope>
    <source>
        <strain evidence="2">TRa018bII</strain>
    </source>
</reference>
<comment type="caution">
    <text evidence="2">The sequence shown here is derived from an EMBL/GenBank/DDBJ whole genome shotgun (WGS) entry which is preliminary data.</text>
</comment>
<protein>
    <submittedName>
        <fullName evidence="2">Uncharacterized protein</fullName>
    </submittedName>
</protein>
<proteinExistence type="predicted"/>
<accession>A0A9P8C4W4</accession>
<keyword evidence="3" id="KW-1185">Reference proteome</keyword>
<evidence type="ECO:0000313" key="2">
    <source>
        <dbReference type="EMBL" id="KAG9232426.1"/>
    </source>
</evidence>
<dbReference type="EMBL" id="MU251549">
    <property type="protein sequence ID" value="KAG9232426.1"/>
    <property type="molecule type" value="Genomic_DNA"/>
</dbReference>
<organism evidence="2 3">
    <name type="scientific">Amylocarpus encephaloides</name>
    <dbReference type="NCBI Taxonomy" id="45428"/>
    <lineage>
        <taxon>Eukaryota</taxon>
        <taxon>Fungi</taxon>
        <taxon>Dikarya</taxon>
        <taxon>Ascomycota</taxon>
        <taxon>Pezizomycotina</taxon>
        <taxon>Leotiomycetes</taxon>
        <taxon>Helotiales</taxon>
        <taxon>Helotiales incertae sedis</taxon>
        <taxon>Amylocarpus</taxon>
    </lineage>
</organism>
<feature type="region of interest" description="Disordered" evidence="1">
    <location>
        <begin position="204"/>
        <end position="227"/>
    </location>
</feature>
<evidence type="ECO:0000313" key="3">
    <source>
        <dbReference type="Proteomes" id="UP000824998"/>
    </source>
</evidence>
<dbReference type="AlphaFoldDB" id="A0A9P8C4W4"/>
<sequence>MLTPPPPILAHSTRQEFFQRGDYVLLSLTLVFLSSVPDVTARFLNRDLTAGTPILNPLRRVFRAPPGLPPPHRGCCALSTYPRSPTYQTVYSICFDPPLVPEPLGVLTRHGSNRLCMLTEVGFSTRGCQVTSISTSTSISISRLRGELPGFVLCQSQHLLRYRAHISQRGRLGTLTRASLALENIRHHLQLTVLRSTSIVRLPKLDPRRPPRTSPEGKKSLFRCTTY</sequence>